<sequence>MKPEIYVFILSSYLYRCFAIVGPITEDFVQYLKEVEHTNSGLLRHVKSFDHTGSFGGKSFPQEKVKHSPIVFIHGNSDSALKYGNDQYQSGWDTVVQYFMDRGYTLAELYGISYGDRNMTQSVFRVFNCQDLLLHRQLLLSVLVYTGARHIDIIAHSMGVSIARAIIQGGKFTSEKESCDLGSDFSSLIGTFIAISSANYGMCSCEAGTAFPACDKEIGFFPGYCPRQNCSSPSIKIGAQCYKTKYSKFLTKLNKVHKKEAEFIASIWSKDDEVFLKGNLVWGKQTSLVPGSNIWKEYPQLTHMETKTETAADQFKIITSRSAPSAQTKKSYAKRKNWNFY</sequence>
<dbReference type="CTD" id="182190"/>
<dbReference type="FunFam" id="3.40.50.1820:FF:000191">
    <property type="entry name" value="LIPaSe related"/>
    <property type="match status" value="1"/>
</dbReference>
<dbReference type="GeneID" id="182190"/>
<gene>
    <name evidence="1 3" type="primary">lips-2</name>
    <name evidence="3" type="ORF">C04B4.3</name>
    <name evidence="1" type="ORF">CELE_C04B4.3</name>
</gene>
<dbReference type="GO" id="GO:0016042">
    <property type="term" value="P:lipid catabolic process"/>
    <property type="evidence" value="ECO:0000318"/>
    <property type="project" value="GO_Central"/>
</dbReference>
<dbReference type="WormBase" id="C04B4.3">
    <property type="protein sequence ID" value="CE51527"/>
    <property type="gene ID" value="WBGene00007291"/>
    <property type="gene designation" value="lips-2"/>
</dbReference>
<reference evidence="1 2" key="1">
    <citation type="journal article" date="1998" name="Science">
        <title>Genome sequence of the nematode C. elegans: a platform for investigating biology.</title>
        <authorList>
            <consortium name="The C. elegans sequencing consortium"/>
            <person name="Sulson J.E."/>
            <person name="Waterston R."/>
        </authorList>
    </citation>
    <scope>NUCLEOTIDE SEQUENCE [LARGE SCALE GENOMIC DNA]</scope>
    <source>
        <strain evidence="1 2">Bristol N2</strain>
    </source>
</reference>
<organism evidence="1 2">
    <name type="scientific">Caenorhabditis elegans</name>
    <dbReference type="NCBI Taxonomy" id="6239"/>
    <lineage>
        <taxon>Eukaryota</taxon>
        <taxon>Metazoa</taxon>
        <taxon>Ecdysozoa</taxon>
        <taxon>Nematoda</taxon>
        <taxon>Chromadorea</taxon>
        <taxon>Rhabditida</taxon>
        <taxon>Rhabditina</taxon>
        <taxon>Rhabditomorpha</taxon>
        <taxon>Rhabditoidea</taxon>
        <taxon>Rhabditidae</taxon>
        <taxon>Peloderinae</taxon>
        <taxon>Caenorhabditis</taxon>
    </lineage>
</organism>
<dbReference type="UCSC" id="C04B4.3">
    <property type="organism name" value="c. elegans"/>
</dbReference>
<proteinExistence type="predicted"/>
<dbReference type="PANTHER" id="PTHR32015:SF9">
    <property type="entry name" value="LIPASE RELATED-RELATED"/>
    <property type="match status" value="1"/>
</dbReference>
<dbReference type="RefSeq" id="NP_001309445.1">
    <property type="nucleotide sequence ID" value="NM_001322635.3"/>
</dbReference>
<dbReference type="OrthoDB" id="5786192at2759"/>
<dbReference type="InParanoid" id="Q17622"/>
<dbReference type="Bgee" id="WBGene00007291">
    <property type="expression patterns" value="Expressed in adult organism"/>
</dbReference>
<dbReference type="AGR" id="WB:WBGene00007291"/>
<dbReference type="SMR" id="Q17622"/>
<dbReference type="GO" id="GO:0016298">
    <property type="term" value="F:lipase activity"/>
    <property type="evidence" value="ECO:0000318"/>
    <property type="project" value="GO_Central"/>
</dbReference>
<dbReference type="InterPro" id="IPR029058">
    <property type="entry name" value="AB_hydrolase_fold"/>
</dbReference>
<dbReference type="AlphaFoldDB" id="Q17622"/>
<accession>Q17622</accession>
<dbReference type="Gene3D" id="3.40.50.1820">
    <property type="entry name" value="alpha/beta hydrolase"/>
    <property type="match status" value="1"/>
</dbReference>
<dbReference type="eggNOG" id="ENOG502QSTS">
    <property type="taxonomic scope" value="Eukaryota"/>
</dbReference>
<dbReference type="PIR" id="T18906">
    <property type="entry name" value="T18906"/>
</dbReference>
<dbReference type="PANTHER" id="PTHR32015">
    <property type="entry name" value="FASTING INDUCED LIPASE"/>
    <property type="match status" value="1"/>
</dbReference>
<dbReference type="STRING" id="6239.C04B4.3.1"/>
<dbReference type="DIP" id="DIP-24941N"/>
<keyword evidence="2" id="KW-1185">Reference proteome</keyword>
<dbReference type="ESTHER" id="caeel-C04B4.3">
    <property type="family name" value="Lipase_2"/>
</dbReference>
<evidence type="ECO:0000313" key="1">
    <source>
        <dbReference type="EMBL" id="CAA93529.2"/>
    </source>
</evidence>
<protein>
    <submittedName>
        <fullName evidence="1">LIPaSe related</fullName>
    </submittedName>
</protein>
<dbReference type="InterPro" id="IPR002918">
    <property type="entry name" value="Lipase_EstA/Esterase_EstB"/>
</dbReference>
<dbReference type="EMBL" id="BX284606">
    <property type="protein sequence ID" value="CAA93529.2"/>
    <property type="molecule type" value="Genomic_DNA"/>
</dbReference>
<evidence type="ECO:0000313" key="3">
    <source>
        <dbReference type="WormBase" id="C04B4.3"/>
    </source>
</evidence>
<dbReference type="HOGENOM" id="CLU_049494_1_1_1"/>
<dbReference type="Pfam" id="PF01674">
    <property type="entry name" value="Lipase_2"/>
    <property type="match status" value="1"/>
</dbReference>
<evidence type="ECO:0000313" key="2">
    <source>
        <dbReference type="Proteomes" id="UP000001940"/>
    </source>
</evidence>
<dbReference type="Proteomes" id="UP000001940">
    <property type="component" value="Chromosome X"/>
</dbReference>
<dbReference type="SUPFAM" id="SSF53474">
    <property type="entry name" value="alpha/beta-Hydrolases"/>
    <property type="match status" value="1"/>
</dbReference>
<dbReference type="KEGG" id="cel:CELE_C04B4.3"/>
<dbReference type="PaxDb" id="6239-C04B4.3"/>
<name>Q17622_CAEEL</name>